<keyword evidence="3" id="KW-1185">Reference proteome</keyword>
<comment type="caution">
    <text evidence="2">The sequence shown here is derived from an EMBL/GenBank/DDBJ whole genome shotgun (WGS) entry which is preliminary data.</text>
</comment>
<feature type="domain" description="Peptidase S33 tripeptidyl aminopeptidase-like C-terminal" evidence="1">
    <location>
        <begin position="33"/>
        <end position="118"/>
    </location>
</feature>
<gene>
    <name evidence="2" type="ORF">LWC34_28785</name>
</gene>
<evidence type="ECO:0000313" key="2">
    <source>
        <dbReference type="EMBL" id="MCE7006793.1"/>
    </source>
</evidence>
<reference evidence="2 3" key="1">
    <citation type="submission" date="2021-12" db="EMBL/GenBank/DDBJ databases">
        <title>Genome sequence of Kibdelosporangium philippinense ATCC 49844.</title>
        <authorList>
            <person name="Fedorov E.A."/>
            <person name="Omeragic M."/>
            <person name="Shalygina K.F."/>
            <person name="Maclea K.S."/>
        </authorList>
    </citation>
    <scope>NUCLEOTIDE SEQUENCE [LARGE SCALE GENOMIC DNA]</scope>
    <source>
        <strain evidence="2 3">ATCC 49844</strain>
    </source>
</reference>
<protein>
    <submittedName>
        <fullName evidence="2">Alpha/beta hydrolase</fullName>
    </submittedName>
</protein>
<proteinExistence type="predicted"/>
<sequence length="129" mass="14604">MRSFGEYKAIETMQRLVAPDMRGGWRGHGAVLYCHGLSDQVKNPAQHRFRFRGTPKVLVQNSLYDPATGYEWAVGVHRQTKQTSVLLTYEGWGHGVYWRSECTRAATNNYLTALQLPTVSRCAAVEPVF</sequence>
<dbReference type="RefSeq" id="WP_233728225.1">
    <property type="nucleotide sequence ID" value="NZ_JAJVCN010000002.1"/>
</dbReference>
<organism evidence="2 3">
    <name type="scientific">Kibdelosporangium philippinense</name>
    <dbReference type="NCBI Taxonomy" id="211113"/>
    <lineage>
        <taxon>Bacteria</taxon>
        <taxon>Bacillati</taxon>
        <taxon>Actinomycetota</taxon>
        <taxon>Actinomycetes</taxon>
        <taxon>Pseudonocardiales</taxon>
        <taxon>Pseudonocardiaceae</taxon>
        <taxon>Kibdelosporangium</taxon>
    </lineage>
</organism>
<dbReference type="Proteomes" id="UP001521150">
    <property type="component" value="Unassembled WGS sequence"/>
</dbReference>
<accession>A0ABS8ZI76</accession>
<evidence type="ECO:0000259" key="1">
    <source>
        <dbReference type="Pfam" id="PF08386"/>
    </source>
</evidence>
<dbReference type="InterPro" id="IPR013595">
    <property type="entry name" value="Pept_S33_TAP-like_C"/>
</dbReference>
<dbReference type="EMBL" id="JAJVCN010000002">
    <property type="protein sequence ID" value="MCE7006793.1"/>
    <property type="molecule type" value="Genomic_DNA"/>
</dbReference>
<evidence type="ECO:0000313" key="3">
    <source>
        <dbReference type="Proteomes" id="UP001521150"/>
    </source>
</evidence>
<keyword evidence="2" id="KW-0378">Hydrolase</keyword>
<dbReference type="Pfam" id="PF08386">
    <property type="entry name" value="Abhydrolase_4"/>
    <property type="match status" value="1"/>
</dbReference>
<dbReference type="GO" id="GO:0016787">
    <property type="term" value="F:hydrolase activity"/>
    <property type="evidence" value="ECO:0007669"/>
    <property type="project" value="UniProtKB-KW"/>
</dbReference>
<name>A0ABS8ZI76_9PSEU</name>